<proteinExistence type="predicted"/>
<dbReference type="AlphaFoldDB" id="A0A9W7FXB0"/>
<dbReference type="PANTHER" id="PTHR45639:SF32">
    <property type="entry name" value="HEAT SHOCK PROTEIN PDR13"/>
    <property type="match status" value="1"/>
</dbReference>
<dbReference type="GO" id="GO:0140662">
    <property type="term" value="F:ATP-dependent protein folding chaperone"/>
    <property type="evidence" value="ECO:0007669"/>
    <property type="project" value="InterPro"/>
</dbReference>
<dbReference type="OrthoDB" id="164621at2759"/>
<feature type="transmembrane region" description="Helical" evidence="3">
    <location>
        <begin position="21"/>
        <end position="41"/>
    </location>
</feature>
<dbReference type="GO" id="GO:0005524">
    <property type="term" value="F:ATP binding"/>
    <property type="evidence" value="ECO:0007669"/>
    <property type="project" value="UniProtKB-KW"/>
</dbReference>
<dbReference type="PANTHER" id="PTHR45639">
    <property type="entry name" value="HSC70CB, ISOFORM G-RELATED"/>
    <property type="match status" value="1"/>
</dbReference>
<keyword evidence="3" id="KW-0812">Transmembrane</keyword>
<dbReference type="Proteomes" id="UP001165065">
    <property type="component" value="Unassembled WGS sequence"/>
</dbReference>
<dbReference type="PRINTS" id="PR00301">
    <property type="entry name" value="HEATSHOCK70"/>
</dbReference>
<evidence type="ECO:0000256" key="3">
    <source>
        <dbReference type="SAM" id="Phobius"/>
    </source>
</evidence>
<dbReference type="SUPFAM" id="SSF53067">
    <property type="entry name" value="Actin-like ATPase domain"/>
    <property type="match status" value="2"/>
</dbReference>
<gene>
    <name evidence="4" type="ORF">TrCOL_g3888</name>
</gene>
<protein>
    <submittedName>
        <fullName evidence="4">Uncharacterized protein</fullName>
    </submittedName>
</protein>
<name>A0A9W7FXB0_9STRA</name>
<evidence type="ECO:0000256" key="1">
    <source>
        <dbReference type="ARBA" id="ARBA00022741"/>
    </source>
</evidence>
<dbReference type="Gene3D" id="3.30.420.40">
    <property type="match status" value="3"/>
</dbReference>
<dbReference type="EMBL" id="BRYA01000610">
    <property type="protein sequence ID" value="GMI25436.1"/>
    <property type="molecule type" value="Genomic_DNA"/>
</dbReference>
<accession>A0A9W7FXB0</accession>
<comment type="caution">
    <text evidence="4">The sequence shown here is derived from an EMBL/GenBank/DDBJ whole genome shotgun (WGS) entry which is preliminary data.</text>
</comment>
<evidence type="ECO:0000313" key="4">
    <source>
        <dbReference type="EMBL" id="GMI25436.1"/>
    </source>
</evidence>
<keyword evidence="1" id="KW-0547">Nucleotide-binding</keyword>
<keyword evidence="5" id="KW-1185">Reference proteome</keyword>
<evidence type="ECO:0000256" key="2">
    <source>
        <dbReference type="ARBA" id="ARBA00022840"/>
    </source>
</evidence>
<dbReference type="Pfam" id="PF00012">
    <property type="entry name" value="HSP70"/>
    <property type="match status" value="2"/>
</dbReference>
<keyword evidence="2" id="KW-0067">ATP-binding</keyword>
<organism evidence="4 5">
    <name type="scientific">Triparma columacea</name>
    <dbReference type="NCBI Taxonomy" id="722753"/>
    <lineage>
        <taxon>Eukaryota</taxon>
        <taxon>Sar</taxon>
        <taxon>Stramenopiles</taxon>
        <taxon>Ochrophyta</taxon>
        <taxon>Bolidophyceae</taxon>
        <taxon>Parmales</taxon>
        <taxon>Triparmaceae</taxon>
        <taxon>Triparma</taxon>
    </lineage>
</organism>
<evidence type="ECO:0000313" key="5">
    <source>
        <dbReference type="Proteomes" id="UP001165065"/>
    </source>
</evidence>
<dbReference type="GO" id="GO:0005634">
    <property type="term" value="C:nucleus"/>
    <property type="evidence" value="ECO:0007669"/>
    <property type="project" value="TreeGrafter"/>
</dbReference>
<keyword evidence="3" id="KW-0472">Membrane</keyword>
<dbReference type="InterPro" id="IPR043129">
    <property type="entry name" value="ATPase_NBD"/>
</dbReference>
<dbReference type="GO" id="GO:0005829">
    <property type="term" value="C:cytosol"/>
    <property type="evidence" value="ECO:0007669"/>
    <property type="project" value="TreeGrafter"/>
</dbReference>
<sequence length="457" mass="48989">MLSRFALKRGLSRRQYHNTKRNEILPLIGVAAIALVGRYGFKALQRMEQDKLEYEEYLAGLPTDGSVPNNPNNVPSQKVLGIDFGTSSLRCAILNDRKATIVEDKDGGRSTPSYFFFENQSESPLVPICGRLAKSKLFAGPQEVKSVYSMLAEAINDGDGKVKEMGTVGAGHMIREVAGDAIEKRGIGTIGDCECVLTFSPQFNEYQQEMLVNAAKSAGLIDPLIVCEAVGALIGAEFEGVIGKEAKANPCVVVDVGHSITHVSVVEDDALVCSESVAMGGETLENVLVDLLAEKFAKSNNGMDLLSDKLSLQRVHDAAFESIAELSNKSMCDVDLPFITADAEGPKHLNENISSGVLESAVNDNIKAHEGVEGDSIERVFTNLLMKNLEKSGKTPFDLGAILLVGGASRQPIFERSLKNAVGLMGGEDWASKTLIAIEGDKRAELTAIGASVAIKE</sequence>
<dbReference type="Gene3D" id="3.90.640.10">
    <property type="entry name" value="Actin, Chain A, domain 4"/>
    <property type="match status" value="1"/>
</dbReference>
<reference evidence="5" key="1">
    <citation type="journal article" date="2023" name="Commun. Biol.">
        <title>Genome analysis of Parmales, the sister group of diatoms, reveals the evolutionary specialization of diatoms from phago-mixotrophs to photoautotrophs.</title>
        <authorList>
            <person name="Ban H."/>
            <person name="Sato S."/>
            <person name="Yoshikawa S."/>
            <person name="Yamada K."/>
            <person name="Nakamura Y."/>
            <person name="Ichinomiya M."/>
            <person name="Sato N."/>
            <person name="Blanc-Mathieu R."/>
            <person name="Endo H."/>
            <person name="Kuwata A."/>
            <person name="Ogata H."/>
        </authorList>
    </citation>
    <scope>NUCLEOTIDE SEQUENCE [LARGE SCALE GENOMIC DNA]</scope>
</reference>
<dbReference type="FunFam" id="3.90.640.10:FF:000003">
    <property type="entry name" value="Molecular chaperone DnaK"/>
    <property type="match status" value="1"/>
</dbReference>
<dbReference type="InterPro" id="IPR013126">
    <property type="entry name" value="Hsp_70_fam"/>
</dbReference>
<keyword evidence="3" id="KW-1133">Transmembrane helix</keyword>